<comment type="caution">
    <text evidence="2">The sequence shown here is derived from an EMBL/GenBank/DDBJ whole genome shotgun (WGS) entry which is preliminary data.</text>
</comment>
<dbReference type="SUPFAM" id="SSF140453">
    <property type="entry name" value="EsxAB dimer-like"/>
    <property type="match status" value="1"/>
</dbReference>
<evidence type="ECO:0000256" key="1">
    <source>
        <dbReference type="SAM" id="MobiDB-lite"/>
    </source>
</evidence>
<proteinExistence type="predicted"/>
<evidence type="ECO:0000313" key="3">
    <source>
        <dbReference type="Proteomes" id="UP000070598"/>
    </source>
</evidence>
<reference evidence="3" key="1">
    <citation type="submission" date="2015-02" db="EMBL/GenBank/DDBJ databases">
        <title>Physiological reanalysis, assessment of diazotrophy, and genome sequences of multiple isolates of Streptomyces thermoautotrophicus.</title>
        <authorList>
            <person name="MacKellar D.C."/>
            <person name="Lieber L."/>
            <person name="Norman J."/>
            <person name="Bolger A."/>
            <person name="Tobin C."/>
            <person name="Murray J.W."/>
            <person name="Friesen M."/>
            <person name="Prell J."/>
        </authorList>
    </citation>
    <scope>NUCLEOTIDE SEQUENCE [LARGE SCALE GENOMIC DNA]</scope>
    <source>
        <strain evidence="3">UBT1</strain>
    </source>
</reference>
<dbReference type="EMBL" id="JYIK01000759">
    <property type="protein sequence ID" value="KWX09647.1"/>
    <property type="molecule type" value="Genomic_DNA"/>
</dbReference>
<dbReference type="RefSeq" id="WP_198532679.1">
    <property type="nucleotide sequence ID" value="NZ_JYIK01000759.1"/>
</dbReference>
<evidence type="ECO:0008006" key="4">
    <source>
        <dbReference type="Google" id="ProtNLM"/>
    </source>
</evidence>
<evidence type="ECO:0000313" key="2">
    <source>
        <dbReference type="EMBL" id="KWX09647.1"/>
    </source>
</evidence>
<dbReference type="InterPro" id="IPR036689">
    <property type="entry name" value="ESAT-6-like_sf"/>
</dbReference>
<dbReference type="InterPro" id="IPR038332">
    <property type="entry name" value="PPE_sf"/>
</dbReference>
<sequence>MPKYESMDHDQLWKLVENADPGALHGAGDHWQRVAADLREQIGVLQAEVRALQASGAWQGQAADQFGQAVDHIIKSTTTLANKAETAGKALSSAGDALAEAKRMPPPPPEWKVAAAKALKHGAGAALPPAPGVNVIGGIVGHVIGERELRQMERDRQEAIRLITAADAAYREAAQTLDPQASAVTDEDGPDVEDWKDPGGG</sequence>
<feature type="non-terminal residue" evidence="2">
    <location>
        <position position="201"/>
    </location>
</feature>
<dbReference type="Pfam" id="PF06013">
    <property type="entry name" value="WXG100"/>
    <property type="match status" value="1"/>
</dbReference>
<dbReference type="InterPro" id="IPR010310">
    <property type="entry name" value="T7SS_ESAT-6-like"/>
</dbReference>
<dbReference type="Gene3D" id="1.20.1260.20">
    <property type="entry name" value="PPE superfamily"/>
    <property type="match status" value="1"/>
</dbReference>
<feature type="region of interest" description="Disordered" evidence="1">
    <location>
        <begin position="174"/>
        <end position="201"/>
    </location>
</feature>
<dbReference type="Proteomes" id="UP000070598">
    <property type="component" value="Unassembled WGS sequence"/>
</dbReference>
<organism evidence="2 3">
    <name type="scientific">Carbonactinospora thermoautotrophica</name>
    <dbReference type="NCBI Taxonomy" id="1469144"/>
    <lineage>
        <taxon>Bacteria</taxon>
        <taxon>Bacillati</taxon>
        <taxon>Actinomycetota</taxon>
        <taxon>Actinomycetes</taxon>
        <taxon>Kitasatosporales</taxon>
        <taxon>Carbonactinosporaceae</taxon>
        <taxon>Carbonactinospora</taxon>
    </lineage>
</organism>
<protein>
    <recommendedName>
        <fullName evidence="4">PPE family domain-containing protein</fullName>
    </recommendedName>
</protein>
<name>A0A132NIA1_9ACTN</name>
<gene>
    <name evidence="2" type="ORF">TR74_08310</name>
</gene>
<accession>A0A132NIA1</accession>
<dbReference type="AlphaFoldDB" id="A0A132NIA1"/>